<keyword evidence="1" id="KW-0472">Membrane</keyword>
<keyword evidence="1" id="KW-1133">Transmembrane helix</keyword>
<dbReference type="Pfam" id="PF11859">
    <property type="entry name" value="DUF3379"/>
    <property type="match status" value="1"/>
</dbReference>
<organism evidence="2 3">
    <name type="scientific">Pseudoalteromonas ruthenica</name>
    <dbReference type="NCBI Taxonomy" id="151081"/>
    <lineage>
        <taxon>Bacteria</taxon>
        <taxon>Pseudomonadati</taxon>
        <taxon>Pseudomonadota</taxon>
        <taxon>Gammaproteobacteria</taxon>
        <taxon>Alteromonadales</taxon>
        <taxon>Pseudoalteromonadaceae</taxon>
        <taxon>Pseudoalteromonas</taxon>
    </lineage>
</organism>
<evidence type="ECO:0000313" key="2">
    <source>
        <dbReference type="EMBL" id="KJY96777.1"/>
    </source>
</evidence>
<dbReference type="OrthoDB" id="6195578at2"/>
<dbReference type="PATRIC" id="fig|151081.8.peg.2630"/>
<keyword evidence="3" id="KW-1185">Reference proteome</keyword>
<dbReference type="AlphaFoldDB" id="A0A0F4PL03"/>
<gene>
    <name evidence="2" type="ORF">TW72_16295</name>
</gene>
<evidence type="ECO:0000256" key="1">
    <source>
        <dbReference type="SAM" id="Phobius"/>
    </source>
</evidence>
<dbReference type="RefSeq" id="WP_045979857.1">
    <property type="nucleotide sequence ID" value="NZ_CP023396.1"/>
</dbReference>
<keyword evidence="1" id="KW-0812">Transmembrane</keyword>
<dbReference type="Proteomes" id="UP000033664">
    <property type="component" value="Unassembled WGS sequence"/>
</dbReference>
<comment type="caution">
    <text evidence="2">The sequence shown here is derived from an EMBL/GenBank/DDBJ whole genome shotgun (WGS) entry which is preliminary data.</text>
</comment>
<dbReference type="EMBL" id="JXXZ01000015">
    <property type="protein sequence ID" value="KJY96777.1"/>
    <property type="molecule type" value="Genomic_DNA"/>
</dbReference>
<dbReference type="eggNOG" id="COG5662">
    <property type="taxonomic scope" value="Bacteria"/>
</dbReference>
<name>A0A0F4PL03_9GAMM</name>
<accession>A0A0F4PL03</accession>
<dbReference type="GeneID" id="58230062"/>
<evidence type="ECO:0008006" key="4">
    <source>
        <dbReference type="Google" id="ProtNLM"/>
    </source>
</evidence>
<protein>
    <recommendedName>
        <fullName evidence="4">DUF3379 domain-containing protein</fullName>
    </recommendedName>
</protein>
<evidence type="ECO:0000313" key="3">
    <source>
        <dbReference type="Proteomes" id="UP000033664"/>
    </source>
</evidence>
<proteinExistence type="predicted"/>
<dbReference type="InterPro" id="IPR021806">
    <property type="entry name" value="DUF3379"/>
</dbReference>
<reference evidence="2 3" key="1">
    <citation type="journal article" date="2015" name="BMC Genomics">
        <title>Genome mining reveals unlocked bioactive potential of marine Gram-negative bacteria.</title>
        <authorList>
            <person name="Machado H."/>
            <person name="Sonnenschein E.C."/>
            <person name="Melchiorsen J."/>
            <person name="Gram L."/>
        </authorList>
    </citation>
    <scope>NUCLEOTIDE SEQUENCE [LARGE SCALE GENOMIC DNA]</scope>
    <source>
        <strain evidence="2 3">S3137</strain>
    </source>
</reference>
<feature type="transmembrane region" description="Helical" evidence="1">
    <location>
        <begin position="90"/>
        <end position="110"/>
    </location>
</feature>
<sequence length="243" mass="27344">MDELEFRRRLFAHPNTKDKDVLEFAEQSPERKQLVNELKQLDKELVEAMQVPVPDNLADKIIFNQTMGEQSDQRSGNNPAAKQTKPKTPWYIAIAASVVIAFTGVLYHLMSPTLSIGEHALAHVYHEIDALSVNEEIALDEVNLRLSELGGHLDELPGAITYARYCNFKGQKGLHLVFQSDFGPMTVFIVPSANDYLGDVHFNDQRFAGRVSHFPQGDAILVAMAQAPVDEYQARINQSLRWN</sequence>